<protein>
    <recommendedName>
        <fullName evidence="9">Leucine-rich repeat-containing N-terminal plant-type domain-containing protein</fullName>
    </recommendedName>
</protein>
<dbReference type="InterPro" id="IPR051582">
    <property type="entry name" value="LRR_extensin-like_regulator"/>
</dbReference>
<dbReference type="SUPFAM" id="SSF52058">
    <property type="entry name" value="L domain-like"/>
    <property type="match status" value="1"/>
</dbReference>
<keyword evidence="3" id="KW-0433">Leucine-rich repeat</keyword>
<feature type="chain" id="PRO_5014182093" description="Leucine-rich repeat-containing N-terminal plant-type domain-containing protein" evidence="6">
    <location>
        <begin position="30"/>
        <end position="419"/>
    </location>
</feature>
<dbReference type="PANTHER" id="PTHR32093">
    <property type="entry name" value="LEUCINE-RICH REPEAT EXTENSIN-LIKE PROTEIN 3-RELATED"/>
    <property type="match status" value="1"/>
</dbReference>
<organism evidence="7 8">
    <name type="scientific">Punica granatum</name>
    <name type="common">Pomegranate</name>
    <dbReference type="NCBI Taxonomy" id="22663"/>
    <lineage>
        <taxon>Eukaryota</taxon>
        <taxon>Viridiplantae</taxon>
        <taxon>Streptophyta</taxon>
        <taxon>Embryophyta</taxon>
        <taxon>Tracheophyta</taxon>
        <taxon>Spermatophyta</taxon>
        <taxon>Magnoliopsida</taxon>
        <taxon>eudicotyledons</taxon>
        <taxon>Gunneridae</taxon>
        <taxon>Pentapetalae</taxon>
        <taxon>rosids</taxon>
        <taxon>malvids</taxon>
        <taxon>Myrtales</taxon>
        <taxon>Lythraceae</taxon>
        <taxon>Punica</taxon>
    </lineage>
</organism>
<keyword evidence="2" id="KW-0964">Secreted</keyword>
<dbReference type="Pfam" id="PF00560">
    <property type="entry name" value="LRR_1"/>
    <property type="match status" value="2"/>
</dbReference>
<accession>A0A2I0HP83</accession>
<evidence type="ECO:0000256" key="3">
    <source>
        <dbReference type="ARBA" id="ARBA00022614"/>
    </source>
</evidence>
<dbReference type="Gene3D" id="3.80.10.10">
    <property type="entry name" value="Ribonuclease Inhibitor"/>
    <property type="match status" value="2"/>
</dbReference>
<dbReference type="AlphaFoldDB" id="A0A2I0HP83"/>
<keyword evidence="8" id="KW-1185">Reference proteome</keyword>
<dbReference type="InterPro" id="IPR001611">
    <property type="entry name" value="Leu-rich_rpt"/>
</dbReference>
<comment type="caution">
    <text evidence="7">The sequence shown here is derived from an EMBL/GenBank/DDBJ whole genome shotgun (WGS) entry which is preliminary data.</text>
</comment>
<feature type="signal peptide" evidence="6">
    <location>
        <begin position="1"/>
        <end position="29"/>
    </location>
</feature>
<dbReference type="STRING" id="22663.A0A2I0HP83"/>
<evidence type="ECO:0000313" key="7">
    <source>
        <dbReference type="EMBL" id="PKI33373.1"/>
    </source>
</evidence>
<evidence type="ECO:0008006" key="9">
    <source>
        <dbReference type="Google" id="ProtNLM"/>
    </source>
</evidence>
<evidence type="ECO:0000256" key="1">
    <source>
        <dbReference type="ARBA" id="ARBA00004613"/>
    </source>
</evidence>
<gene>
    <name evidence="7" type="ORF">CRG98_046239</name>
</gene>
<dbReference type="Pfam" id="PF13855">
    <property type="entry name" value="LRR_8"/>
    <property type="match status" value="1"/>
</dbReference>
<evidence type="ECO:0000256" key="2">
    <source>
        <dbReference type="ARBA" id="ARBA00022525"/>
    </source>
</evidence>
<evidence type="ECO:0000256" key="5">
    <source>
        <dbReference type="ARBA" id="ARBA00022737"/>
    </source>
</evidence>
<dbReference type="GO" id="GO:0005576">
    <property type="term" value="C:extracellular region"/>
    <property type="evidence" value="ECO:0007669"/>
    <property type="project" value="UniProtKB-SubCell"/>
</dbReference>
<dbReference type="Proteomes" id="UP000233551">
    <property type="component" value="Unassembled WGS sequence"/>
</dbReference>
<name>A0A2I0HP83_PUNGR</name>
<sequence length="419" mass="46893">MGSHSSSPHLFLFLLLSVVFFRPAAPAEALDGAAADEKQDRNALEIIIGGGGRQIDVDPSGITKTWRGRNVCKYKGFDCARLPDKGKVKGVTGVNLNGKGLGNSRGNLSLNGFIEKLEDLVYFHANTINFNSIFFKNISKKKLRYFYELDLSNNKLKGGFPRAVLSGNRLTFLDLRFNSLTGRLPPEVFDLDLRALFLNNNGFNGKIPDNIGRTRVFYLTLASNKFEGPLPESLVTNSTSNRLIEVLFTNNLLSGCLPYQIGLLKRNALFDVSINRLKGPIPHSFACLREMRLLNLSYNEFSGVVPETICKLPKLDKLSLQNNYFTQVGPECRKRILQKRLDVSMNCIIDLPRQRKPSDCKKFYLKPFKCPNERLLSKVPCKLDHLLADVDASESDPAQDIAPSPAYAALDPEYTYPHN</sequence>
<keyword evidence="4 6" id="KW-0732">Signal</keyword>
<proteinExistence type="predicted"/>
<dbReference type="PANTHER" id="PTHR32093:SF131">
    <property type="entry name" value="LEUCINE-RICH REPEAT-CONTAINING N-TERMINAL PLANT-TYPE DOMAIN-CONTAINING PROTEIN"/>
    <property type="match status" value="1"/>
</dbReference>
<dbReference type="InterPro" id="IPR032675">
    <property type="entry name" value="LRR_dom_sf"/>
</dbReference>
<evidence type="ECO:0000256" key="4">
    <source>
        <dbReference type="ARBA" id="ARBA00022729"/>
    </source>
</evidence>
<dbReference type="EMBL" id="PGOL01006670">
    <property type="protein sequence ID" value="PKI33373.1"/>
    <property type="molecule type" value="Genomic_DNA"/>
</dbReference>
<evidence type="ECO:0000256" key="6">
    <source>
        <dbReference type="SAM" id="SignalP"/>
    </source>
</evidence>
<comment type="subcellular location">
    <subcellularLocation>
        <location evidence="1">Secreted</location>
    </subcellularLocation>
</comment>
<reference evidence="7 8" key="1">
    <citation type="submission" date="2017-11" db="EMBL/GenBank/DDBJ databases">
        <title>De-novo sequencing of pomegranate (Punica granatum L.) genome.</title>
        <authorList>
            <person name="Akparov Z."/>
            <person name="Amiraslanov A."/>
            <person name="Hajiyeva S."/>
            <person name="Abbasov M."/>
            <person name="Kaur K."/>
            <person name="Hamwieh A."/>
            <person name="Solovyev V."/>
            <person name="Salamov A."/>
            <person name="Braich B."/>
            <person name="Kosarev P."/>
            <person name="Mahmoud A."/>
            <person name="Hajiyev E."/>
            <person name="Babayeva S."/>
            <person name="Izzatullayeva V."/>
            <person name="Mammadov A."/>
            <person name="Mammadov A."/>
            <person name="Sharifova S."/>
            <person name="Ojaghi J."/>
            <person name="Eynullazada K."/>
            <person name="Bayramov B."/>
            <person name="Abdulazimova A."/>
            <person name="Shahmuradov I."/>
        </authorList>
    </citation>
    <scope>NUCLEOTIDE SEQUENCE [LARGE SCALE GENOMIC DNA]</scope>
    <source>
        <strain evidence="8">cv. AG2017</strain>
        <tissue evidence="7">Leaf</tissue>
    </source>
</reference>
<keyword evidence="5" id="KW-0677">Repeat</keyword>
<evidence type="ECO:0000313" key="8">
    <source>
        <dbReference type="Proteomes" id="UP000233551"/>
    </source>
</evidence>